<keyword evidence="3" id="KW-1185">Reference proteome</keyword>
<dbReference type="RefSeq" id="WP_120005865.1">
    <property type="nucleotide sequence ID" value="NZ_JALBUU010000004.1"/>
</dbReference>
<dbReference type="EMBL" id="JALBUU010000004">
    <property type="protein sequence ID" value="MCI0754267.1"/>
    <property type="molecule type" value="Genomic_DNA"/>
</dbReference>
<dbReference type="Proteomes" id="UP001201985">
    <property type="component" value="Unassembled WGS sequence"/>
</dbReference>
<feature type="chain" id="PRO_5046703128" evidence="1">
    <location>
        <begin position="28"/>
        <end position="135"/>
    </location>
</feature>
<keyword evidence="1" id="KW-0732">Signal</keyword>
<organism evidence="2 3">
    <name type="scientific">Teichococcus vastitatis</name>
    <dbReference type="NCBI Taxonomy" id="2307076"/>
    <lineage>
        <taxon>Bacteria</taxon>
        <taxon>Pseudomonadati</taxon>
        <taxon>Pseudomonadota</taxon>
        <taxon>Alphaproteobacteria</taxon>
        <taxon>Acetobacterales</taxon>
        <taxon>Roseomonadaceae</taxon>
        <taxon>Roseomonas</taxon>
    </lineage>
</organism>
<evidence type="ECO:0000313" key="2">
    <source>
        <dbReference type="EMBL" id="MCI0754267.1"/>
    </source>
</evidence>
<evidence type="ECO:0000313" key="3">
    <source>
        <dbReference type="Proteomes" id="UP001201985"/>
    </source>
</evidence>
<gene>
    <name evidence="2" type="ORF">MON41_10920</name>
</gene>
<name>A0ABS9W4P6_9PROT</name>
<feature type="signal peptide" evidence="1">
    <location>
        <begin position="1"/>
        <end position="27"/>
    </location>
</feature>
<evidence type="ECO:0000256" key="1">
    <source>
        <dbReference type="SAM" id="SignalP"/>
    </source>
</evidence>
<accession>A0ABS9W4P6</accession>
<reference evidence="2 3" key="1">
    <citation type="submission" date="2022-03" db="EMBL/GenBank/DDBJ databases">
        <title>Complete genome analysis of Roseomonas KG 17.1 : a prolific producer of plant growth promoters.</title>
        <authorList>
            <person name="Saadouli I."/>
            <person name="Najjari A."/>
            <person name="Mosbah A."/>
            <person name="Ouzari H.I."/>
        </authorList>
    </citation>
    <scope>NUCLEOTIDE SEQUENCE [LARGE SCALE GENOMIC DNA]</scope>
    <source>
        <strain evidence="2 3">KG17-1</strain>
    </source>
</reference>
<protein>
    <submittedName>
        <fullName evidence="2">Uncharacterized protein</fullName>
    </submittedName>
</protein>
<sequence>MHPQRTGWLAAALVAFAATVSVAPAQAQPRPGFTLNAALGGSVPYAGRESFVVARLAGVQGAAQRVVVSGTLPLVSLARPVFDPRPQLVLQGGMPLAEIGGAALSLNAYMSTGVLHNTPDEPRPLLGFAALRLLF</sequence>
<proteinExistence type="predicted"/>
<comment type="caution">
    <text evidence="2">The sequence shown here is derived from an EMBL/GenBank/DDBJ whole genome shotgun (WGS) entry which is preliminary data.</text>
</comment>